<evidence type="ECO:0000256" key="4">
    <source>
        <dbReference type="ARBA" id="ARBA00022597"/>
    </source>
</evidence>
<evidence type="ECO:0000256" key="7">
    <source>
        <dbReference type="ARBA" id="ARBA00022989"/>
    </source>
</evidence>
<name>A0A6A3D483_HIBSY</name>
<sequence>MHHLFYFGYVYYTHRPINHYFLSRNHYGITKPGGVLVATVNGFGVFVEAVYAVLFLLYAPKNTRVKTGILVGIVDVGFLAAAIVVTQFALEGETRIGAIGFMGCGLNIIMYGSPLPAMVSTFHDLDTSNFF</sequence>
<comment type="caution">
    <text evidence="10">The sequence shown here is derived from an EMBL/GenBank/DDBJ whole genome shotgun (WGS) entry which is preliminary data.</text>
</comment>
<evidence type="ECO:0000256" key="9">
    <source>
        <dbReference type="SAM" id="Phobius"/>
    </source>
</evidence>
<dbReference type="Proteomes" id="UP000436088">
    <property type="component" value="Unassembled WGS sequence"/>
</dbReference>
<comment type="subcellular location">
    <subcellularLocation>
        <location evidence="1">Endomembrane system</location>
        <topology evidence="1">Multi-pass membrane protein</topology>
    </subcellularLocation>
</comment>
<keyword evidence="5 9" id="KW-0812">Transmembrane</keyword>
<gene>
    <name evidence="10" type="ORF">F3Y22_tig00000778pilonHSYRG00279</name>
</gene>
<dbReference type="EMBL" id="VEPZ02000074">
    <property type="protein sequence ID" value="KAE8734172.1"/>
    <property type="molecule type" value="Genomic_DNA"/>
</dbReference>
<evidence type="ECO:0000256" key="6">
    <source>
        <dbReference type="ARBA" id="ARBA00022737"/>
    </source>
</evidence>
<evidence type="ECO:0000256" key="1">
    <source>
        <dbReference type="ARBA" id="ARBA00004127"/>
    </source>
</evidence>
<dbReference type="GO" id="GO:0051119">
    <property type="term" value="F:sugar transmembrane transporter activity"/>
    <property type="evidence" value="ECO:0007669"/>
    <property type="project" value="InterPro"/>
</dbReference>
<dbReference type="PANTHER" id="PTHR10791:SF120">
    <property type="entry name" value="BIDIRECTIONAL SUGAR TRANSPORTER SWEET17"/>
    <property type="match status" value="1"/>
</dbReference>
<dbReference type="Pfam" id="PF03083">
    <property type="entry name" value="MtN3_slv"/>
    <property type="match status" value="1"/>
</dbReference>
<proteinExistence type="inferred from homology"/>
<dbReference type="InterPro" id="IPR047664">
    <property type="entry name" value="SWEET"/>
</dbReference>
<dbReference type="AlphaFoldDB" id="A0A6A3D483"/>
<evidence type="ECO:0000256" key="2">
    <source>
        <dbReference type="ARBA" id="ARBA00007809"/>
    </source>
</evidence>
<keyword evidence="7 9" id="KW-1133">Transmembrane helix</keyword>
<evidence type="ECO:0000256" key="5">
    <source>
        <dbReference type="ARBA" id="ARBA00022692"/>
    </source>
</evidence>
<organism evidence="10 11">
    <name type="scientific">Hibiscus syriacus</name>
    <name type="common">Rose of Sharon</name>
    <dbReference type="NCBI Taxonomy" id="106335"/>
    <lineage>
        <taxon>Eukaryota</taxon>
        <taxon>Viridiplantae</taxon>
        <taxon>Streptophyta</taxon>
        <taxon>Embryophyta</taxon>
        <taxon>Tracheophyta</taxon>
        <taxon>Spermatophyta</taxon>
        <taxon>Magnoliopsida</taxon>
        <taxon>eudicotyledons</taxon>
        <taxon>Gunneridae</taxon>
        <taxon>Pentapetalae</taxon>
        <taxon>rosids</taxon>
        <taxon>malvids</taxon>
        <taxon>Malvales</taxon>
        <taxon>Malvaceae</taxon>
        <taxon>Malvoideae</taxon>
        <taxon>Hibiscus</taxon>
    </lineage>
</organism>
<evidence type="ECO:0000313" key="11">
    <source>
        <dbReference type="Proteomes" id="UP000436088"/>
    </source>
</evidence>
<feature type="transmembrane region" description="Helical" evidence="9">
    <location>
        <begin position="35"/>
        <end position="57"/>
    </location>
</feature>
<evidence type="ECO:0000313" key="10">
    <source>
        <dbReference type="EMBL" id="KAE8734172.1"/>
    </source>
</evidence>
<dbReference type="PANTHER" id="PTHR10791">
    <property type="entry name" value="RAG1-ACTIVATING PROTEIN 1"/>
    <property type="match status" value="1"/>
</dbReference>
<dbReference type="GO" id="GO:0012505">
    <property type="term" value="C:endomembrane system"/>
    <property type="evidence" value="ECO:0007669"/>
    <property type="project" value="UniProtKB-SubCell"/>
</dbReference>
<reference evidence="10" key="1">
    <citation type="submission" date="2019-09" db="EMBL/GenBank/DDBJ databases">
        <title>Draft genome information of white flower Hibiscus syriacus.</title>
        <authorList>
            <person name="Kim Y.-M."/>
        </authorList>
    </citation>
    <scope>NUCLEOTIDE SEQUENCE [LARGE SCALE GENOMIC DNA]</scope>
    <source>
        <strain evidence="10">YM2019G1</strain>
    </source>
</reference>
<dbReference type="GO" id="GO:0016020">
    <property type="term" value="C:membrane"/>
    <property type="evidence" value="ECO:0007669"/>
    <property type="project" value="InterPro"/>
</dbReference>
<evidence type="ECO:0000256" key="8">
    <source>
        <dbReference type="ARBA" id="ARBA00023136"/>
    </source>
</evidence>
<feature type="transmembrane region" description="Helical" evidence="9">
    <location>
        <begin position="96"/>
        <end position="113"/>
    </location>
</feature>
<feature type="transmembrane region" description="Helical" evidence="9">
    <location>
        <begin position="69"/>
        <end position="90"/>
    </location>
</feature>
<keyword evidence="4 10" id="KW-0762">Sugar transport</keyword>
<keyword evidence="11" id="KW-1185">Reference proteome</keyword>
<keyword evidence="8 9" id="KW-0472">Membrane</keyword>
<keyword evidence="6" id="KW-0677">Repeat</keyword>
<accession>A0A6A3D483</accession>
<keyword evidence="3" id="KW-0813">Transport</keyword>
<comment type="similarity">
    <text evidence="2">Belongs to the SWEET sugar transporter family.</text>
</comment>
<evidence type="ECO:0000256" key="3">
    <source>
        <dbReference type="ARBA" id="ARBA00022448"/>
    </source>
</evidence>
<dbReference type="InterPro" id="IPR004316">
    <property type="entry name" value="SWEET_rpt"/>
</dbReference>
<protein>
    <submittedName>
        <fullName evidence="10">Bidirectional sugar transporter SWEET17</fullName>
    </submittedName>
</protein>